<dbReference type="SUPFAM" id="SSF52129">
    <property type="entry name" value="Caspase-like"/>
    <property type="match status" value="1"/>
</dbReference>
<dbReference type="GO" id="GO:0005737">
    <property type="term" value="C:cytoplasm"/>
    <property type="evidence" value="ECO:0000318"/>
    <property type="project" value="GO_Central"/>
</dbReference>
<dbReference type="GO" id="GO:0006508">
    <property type="term" value="P:proteolysis"/>
    <property type="evidence" value="ECO:0000318"/>
    <property type="project" value="GO_Central"/>
</dbReference>
<gene>
    <name evidence="4" type="ORF">MANES_10G105500</name>
</gene>
<evidence type="ECO:0000256" key="1">
    <source>
        <dbReference type="ARBA" id="ARBA00009005"/>
    </source>
</evidence>
<evidence type="ECO:0000256" key="2">
    <source>
        <dbReference type="SAM" id="MobiDB-lite"/>
    </source>
</evidence>
<feature type="domain" description="Peptidase C14 caspase" evidence="3">
    <location>
        <begin position="61"/>
        <end position="318"/>
    </location>
</feature>
<evidence type="ECO:0000259" key="3">
    <source>
        <dbReference type="Pfam" id="PF00656"/>
    </source>
</evidence>
<organism evidence="4">
    <name type="scientific">Manihot esculenta</name>
    <name type="common">Cassava</name>
    <name type="synonym">Jatropha manihot</name>
    <dbReference type="NCBI Taxonomy" id="3983"/>
    <lineage>
        <taxon>Eukaryota</taxon>
        <taxon>Viridiplantae</taxon>
        <taxon>Streptophyta</taxon>
        <taxon>Embryophyta</taxon>
        <taxon>Tracheophyta</taxon>
        <taxon>Spermatophyta</taxon>
        <taxon>Magnoliopsida</taxon>
        <taxon>eudicotyledons</taxon>
        <taxon>Gunneridae</taxon>
        <taxon>Pentapetalae</taxon>
        <taxon>rosids</taxon>
        <taxon>fabids</taxon>
        <taxon>Malpighiales</taxon>
        <taxon>Euphorbiaceae</taxon>
        <taxon>Crotonoideae</taxon>
        <taxon>Manihoteae</taxon>
        <taxon>Manihot</taxon>
    </lineage>
</organism>
<dbReference type="InterPro" id="IPR029030">
    <property type="entry name" value="Caspase-like_dom_sf"/>
</dbReference>
<dbReference type="PANTHER" id="PTHR48104">
    <property type="entry name" value="METACASPASE-4"/>
    <property type="match status" value="1"/>
</dbReference>
<feature type="region of interest" description="Disordered" evidence="2">
    <location>
        <begin position="33"/>
        <end position="54"/>
    </location>
</feature>
<dbReference type="AlphaFoldDB" id="A0A2C9V752"/>
<accession>A0A2C9V752</accession>
<reference evidence="4" key="1">
    <citation type="submission" date="2016-02" db="EMBL/GenBank/DDBJ databases">
        <title>WGS assembly of Manihot esculenta.</title>
        <authorList>
            <person name="Bredeson J.V."/>
            <person name="Prochnik S.E."/>
            <person name="Lyons J.B."/>
            <person name="Schmutz J."/>
            <person name="Grimwood J."/>
            <person name="Vrebalov J."/>
            <person name="Bart R.S."/>
            <person name="Amuge T."/>
            <person name="Ferguson M.E."/>
            <person name="Green R."/>
            <person name="Putnam N."/>
            <person name="Stites J."/>
            <person name="Rounsley S."/>
            <person name="Rokhsar D.S."/>
        </authorList>
    </citation>
    <scope>NUCLEOTIDE SEQUENCE [LARGE SCALE GENOMIC DNA]</scope>
    <source>
        <tissue evidence="4">Leaf</tissue>
    </source>
</reference>
<dbReference type="GO" id="GO:0004197">
    <property type="term" value="F:cysteine-type endopeptidase activity"/>
    <property type="evidence" value="ECO:0000318"/>
    <property type="project" value="GO_Central"/>
</dbReference>
<proteinExistence type="inferred from homology"/>
<comment type="similarity">
    <text evidence="1">Belongs to the peptidase C14B family.</text>
</comment>
<dbReference type="InterPro" id="IPR011600">
    <property type="entry name" value="Pept_C14_caspase"/>
</dbReference>
<name>A0A2C9V752_MANES</name>
<dbReference type="PANTHER" id="PTHR48104:SF13">
    <property type="entry name" value="PEPTIDASE C14 CASPASE DOMAIN-CONTAINING PROTEIN"/>
    <property type="match status" value="1"/>
</dbReference>
<dbReference type="Gene3D" id="3.40.50.12660">
    <property type="match status" value="1"/>
</dbReference>
<dbReference type="EMBL" id="CM004396">
    <property type="protein sequence ID" value="OAY39573.1"/>
    <property type="molecule type" value="Genomic_DNA"/>
</dbReference>
<dbReference type="InterPro" id="IPR050452">
    <property type="entry name" value="Metacaspase"/>
</dbReference>
<protein>
    <recommendedName>
        <fullName evidence="3">Peptidase C14 caspase domain-containing protein</fullName>
    </recommendedName>
</protein>
<sequence length="340" mass="38493">MCAQFDKEYAQGKWKIFQKLTWAFNLKHDNENKESLNTKPSPLAASRLAETTEEARPRVPKKRALLIAVTYKGTKYELKGTINDVKTMKAWLIDNFEFKQENILILSENEPDKELNPTRNNIQNSMKWLVGDCQAGVGDSLVFYFSGHGLRQPDFEDDEIDGFDETICPVDYVESGMILDNEINSTIVRPLPKDVTLHAIIDACHSGTVLDLPYVYNRETKKWDDNRPPSGVNKNTSGGLAITISACRDDQMAADTDAFSKEDLKMSGALTHTLTSHVEKGHEITYGDLLDAIYKDIEEADQRGCIACRCFRSLCHERLLQKPQLSASEEFDVYQKPFVI</sequence>
<evidence type="ECO:0000313" key="4">
    <source>
        <dbReference type="EMBL" id="OAY39573.1"/>
    </source>
</evidence>
<dbReference type="Pfam" id="PF00656">
    <property type="entry name" value="Peptidase_C14"/>
    <property type="match status" value="1"/>
</dbReference>